<dbReference type="EMBL" id="JAHBAY010000009">
    <property type="protein sequence ID" value="MBT0771545.1"/>
    <property type="molecule type" value="Genomic_DNA"/>
</dbReference>
<feature type="transmembrane region" description="Helical" evidence="6">
    <location>
        <begin position="56"/>
        <end position="76"/>
    </location>
</feature>
<gene>
    <name evidence="7" type="ORF">KIH74_21585</name>
</gene>
<feature type="transmembrane region" description="Helical" evidence="6">
    <location>
        <begin position="374"/>
        <end position="397"/>
    </location>
</feature>
<evidence type="ECO:0000256" key="1">
    <source>
        <dbReference type="ARBA" id="ARBA00004651"/>
    </source>
</evidence>
<feature type="transmembrane region" description="Helical" evidence="6">
    <location>
        <begin position="238"/>
        <end position="259"/>
    </location>
</feature>
<evidence type="ECO:0000256" key="5">
    <source>
        <dbReference type="ARBA" id="ARBA00023136"/>
    </source>
</evidence>
<sequence length="468" mass="48133">MSISSPPHDAPADTPGGTLGARHLILLVIAAAGPLGVAVGNLPGGLFLGNGVGLPSAYLVAAVAIGCLAVGFVAMNRAVPDGGGFAGFVTAGLGRPWGLGAAYVTSISYWAGSLSLAAGVGYYGNLIGELHGFSMPWWAYSLAGFALTFVLGRRAADLSARVLVTLMVAEVLVVIGLDIAILADHGFSAFPLESFSPHQALSGNLGPALMIGFTSFIGIESAILYTREARRPEKSVPMATYVSVVMIGGLYILTAWLVVGALGAKDAVATATEQQGNLVFVLATQEVGEWFSTVVQVFFVTSLLACLIALHNASARYIQVLGSQKALPARLGVLHPRFQAPANASDVLIVIGVVLFVVFAVFGANPYIGVGSSLTGLFTLGIVAVQAVVALATVVYFRGSTTTNRWVTVVVPAVGGIIATVAAVAIVINYDILVGSTSVLGRLVPLVLLIALLAGPLVARRTNFQPKP</sequence>
<feature type="transmembrane region" description="Helical" evidence="6">
    <location>
        <begin position="163"/>
        <end position="183"/>
    </location>
</feature>
<keyword evidence="3 6" id="KW-0812">Transmembrane</keyword>
<evidence type="ECO:0000313" key="7">
    <source>
        <dbReference type="EMBL" id="MBT0771545.1"/>
    </source>
</evidence>
<keyword evidence="2" id="KW-1003">Cell membrane</keyword>
<dbReference type="Pfam" id="PF13520">
    <property type="entry name" value="AA_permease_2"/>
    <property type="match status" value="1"/>
</dbReference>
<feature type="transmembrane region" description="Helical" evidence="6">
    <location>
        <begin position="290"/>
        <end position="310"/>
    </location>
</feature>
<feature type="transmembrane region" description="Helical" evidence="6">
    <location>
        <begin position="97"/>
        <end position="123"/>
    </location>
</feature>
<name>A0ABS5TKC2_9ACTN</name>
<evidence type="ECO:0000256" key="6">
    <source>
        <dbReference type="SAM" id="Phobius"/>
    </source>
</evidence>
<organism evidence="7 8">
    <name type="scientific">Kineosporia corallincola</name>
    <dbReference type="NCBI Taxonomy" id="2835133"/>
    <lineage>
        <taxon>Bacteria</taxon>
        <taxon>Bacillati</taxon>
        <taxon>Actinomycetota</taxon>
        <taxon>Actinomycetes</taxon>
        <taxon>Kineosporiales</taxon>
        <taxon>Kineosporiaceae</taxon>
        <taxon>Kineosporia</taxon>
    </lineage>
</organism>
<dbReference type="RefSeq" id="WP_214157913.1">
    <property type="nucleotide sequence ID" value="NZ_JAHBAY010000009.1"/>
</dbReference>
<dbReference type="InterPro" id="IPR002293">
    <property type="entry name" value="AA/rel_permease1"/>
</dbReference>
<feature type="transmembrane region" description="Helical" evidence="6">
    <location>
        <begin position="135"/>
        <end position="151"/>
    </location>
</feature>
<keyword evidence="8" id="KW-1185">Reference proteome</keyword>
<evidence type="ECO:0000256" key="2">
    <source>
        <dbReference type="ARBA" id="ARBA00022475"/>
    </source>
</evidence>
<reference evidence="7 8" key="1">
    <citation type="submission" date="2021-05" db="EMBL/GenBank/DDBJ databases">
        <title>Kineosporia and Streptomyces sp. nov. two new marine actinobacteria isolated from Coral.</title>
        <authorList>
            <person name="Buangrab K."/>
            <person name="Sutthacheep M."/>
            <person name="Yeemin T."/>
            <person name="Harunari E."/>
            <person name="Igarashi Y."/>
            <person name="Kanchanasin P."/>
            <person name="Tanasupawat S."/>
            <person name="Phongsopitanun W."/>
        </authorList>
    </citation>
    <scope>NUCLEOTIDE SEQUENCE [LARGE SCALE GENOMIC DNA]</scope>
    <source>
        <strain evidence="7 8">J2-2</strain>
    </source>
</reference>
<dbReference type="PANTHER" id="PTHR42770:SF16">
    <property type="entry name" value="AMINO ACID PERMEASE"/>
    <property type="match status" value="1"/>
</dbReference>
<feature type="transmembrane region" description="Helical" evidence="6">
    <location>
        <begin position="24"/>
        <end position="44"/>
    </location>
</feature>
<evidence type="ECO:0000313" key="8">
    <source>
        <dbReference type="Proteomes" id="UP001197247"/>
    </source>
</evidence>
<keyword evidence="5 6" id="KW-0472">Membrane</keyword>
<accession>A0ABS5TKC2</accession>
<dbReference type="PIRSF" id="PIRSF006060">
    <property type="entry name" value="AA_transporter"/>
    <property type="match status" value="1"/>
</dbReference>
<feature type="transmembrane region" description="Helical" evidence="6">
    <location>
        <begin position="347"/>
        <end position="368"/>
    </location>
</feature>
<keyword evidence="4 6" id="KW-1133">Transmembrane helix</keyword>
<evidence type="ECO:0000256" key="3">
    <source>
        <dbReference type="ARBA" id="ARBA00022692"/>
    </source>
</evidence>
<protein>
    <submittedName>
        <fullName evidence="7">APC family permease</fullName>
    </submittedName>
</protein>
<dbReference type="Gene3D" id="1.20.1740.10">
    <property type="entry name" value="Amino acid/polyamine transporter I"/>
    <property type="match status" value="1"/>
</dbReference>
<feature type="transmembrane region" description="Helical" evidence="6">
    <location>
        <begin position="409"/>
        <end position="428"/>
    </location>
</feature>
<comment type="caution">
    <text evidence="7">The sequence shown here is derived from an EMBL/GenBank/DDBJ whole genome shotgun (WGS) entry which is preliminary data.</text>
</comment>
<feature type="transmembrane region" description="Helical" evidence="6">
    <location>
        <begin position="440"/>
        <end position="459"/>
    </location>
</feature>
<comment type="subcellular location">
    <subcellularLocation>
        <location evidence="1">Cell membrane</location>
        <topology evidence="1">Multi-pass membrane protein</topology>
    </subcellularLocation>
</comment>
<evidence type="ECO:0000256" key="4">
    <source>
        <dbReference type="ARBA" id="ARBA00022989"/>
    </source>
</evidence>
<dbReference type="Proteomes" id="UP001197247">
    <property type="component" value="Unassembled WGS sequence"/>
</dbReference>
<feature type="transmembrane region" description="Helical" evidence="6">
    <location>
        <begin position="203"/>
        <end position="226"/>
    </location>
</feature>
<proteinExistence type="predicted"/>
<dbReference type="InterPro" id="IPR050367">
    <property type="entry name" value="APC_superfamily"/>
</dbReference>
<dbReference type="PANTHER" id="PTHR42770">
    <property type="entry name" value="AMINO ACID TRANSPORTER-RELATED"/>
    <property type="match status" value="1"/>
</dbReference>